<evidence type="ECO:0000256" key="1">
    <source>
        <dbReference type="SAM" id="MobiDB-lite"/>
    </source>
</evidence>
<feature type="region of interest" description="Disordered" evidence="1">
    <location>
        <begin position="354"/>
        <end position="386"/>
    </location>
</feature>
<keyword evidence="3" id="KW-1185">Reference proteome</keyword>
<sequence length="469" mass="51614">MMMQVPDFADLVNKQAASYEFIADSLNVLNPTLVKKAHSSKRKKKRTMIMEGASSLFARKKGKNTLSDSGSGKRIDSEDDDDEDDDPYGLSIHGSHFERGKLPLPLVLKRAELAVVDLKVLVGHSSIPDPARSLLVKQLESFHNQAKVTSRKLQFLQARANGCVDGLVIRNVYLSVELDRLEGQREKLLGEGSGGDGNGGAGVWGRVWEYFAGTHDLEVASSESKLRQLYQGTMEDASNHVRDLILQVQDVLQSLDVMDQTLSNIHELTTKERKQQKEAEVEVLSQLWAQFGGHRIKREMYKENLHLLQDMDSQRKATVGQIQSALWKLTDFEAEIGVLRERIVHAVVDGAFQETASSQDNSEDTTAGAGSPFEETVKAPPPGFEDKKAFTTSSKRISTVSLRAHIQQIDRVTSRLKERSFLAEAVIKAQADQIPASMDGPSPPPSPSLPPIADGGAVRGVESDKSPLP</sequence>
<feature type="region of interest" description="Disordered" evidence="1">
    <location>
        <begin position="432"/>
        <end position="469"/>
    </location>
</feature>
<reference evidence="2 3" key="1">
    <citation type="journal article" date="2020" name="Fungal Divers.">
        <title>Resolving the Mortierellaceae phylogeny through synthesis of multi-gene phylogenetics and phylogenomics.</title>
        <authorList>
            <person name="Vandepol N."/>
            <person name="Liber J."/>
            <person name="Desiro A."/>
            <person name="Na H."/>
            <person name="Kennedy M."/>
            <person name="Barry K."/>
            <person name="Grigoriev I.V."/>
            <person name="Miller A.N."/>
            <person name="O'Donnell K."/>
            <person name="Stajich J.E."/>
            <person name="Bonito G."/>
        </authorList>
    </citation>
    <scope>NUCLEOTIDE SEQUENCE [LARGE SCALE GENOMIC DNA]</scope>
    <source>
        <strain evidence="2 3">AD045</strain>
    </source>
</reference>
<proteinExistence type="predicted"/>
<organism evidence="2 3">
    <name type="scientific">Linnemannia gamsii</name>
    <dbReference type="NCBI Taxonomy" id="64522"/>
    <lineage>
        <taxon>Eukaryota</taxon>
        <taxon>Fungi</taxon>
        <taxon>Fungi incertae sedis</taxon>
        <taxon>Mucoromycota</taxon>
        <taxon>Mortierellomycotina</taxon>
        <taxon>Mortierellomycetes</taxon>
        <taxon>Mortierellales</taxon>
        <taxon>Mortierellaceae</taxon>
        <taxon>Linnemannia</taxon>
    </lineage>
</organism>
<feature type="compositionally biased region" description="Acidic residues" evidence="1">
    <location>
        <begin position="77"/>
        <end position="87"/>
    </location>
</feature>
<evidence type="ECO:0000313" key="2">
    <source>
        <dbReference type="EMBL" id="KAG0285746.1"/>
    </source>
</evidence>
<gene>
    <name evidence="2" type="ORF">BGZ96_010043</name>
</gene>
<evidence type="ECO:0000313" key="3">
    <source>
        <dbReference type="Proteomes" id="UP001194696"/>
    </source>
</evidence>
<name>A0ABQ7JV93_9FUNG</name>
<dbReference type="Proteomes" id="UP001194696">
    <property type="component" value="Unassembled WGS sequence"/>
</dbReference>
<accession>A0ABQ7JV93</accession>
<feature type="compositionally biased region" description="Pro residues" evidence="1">
    <location>
        <begin position="441"/>
        <end position="450"/>
    </location>
</feature>
<feature type="region of interest" description="Disordered" evidence="1">
    <location>
        <begin position="60"/>
        <end position="92"/>
    </location>
</feature>
<protein>
    <submittedName>
        <fullName evidence="2">Uncharacterized protein</fullName>
    </submittedName>
</protein>
<comment type="caution">
    <text evidence="2">The sequence shown here is derived from an EMBL/GenBank/DDBJ whole genome shotgun (WGS) entry which is preliminary data.</text>
</comment>
<dbReference type="EMBL" id="JAAAIM010000636">
    <property type="protein sequence ID" value="KAG0285746.1"/>
    <property type="molecule type" value="Genomic_DNA"/>
</dbReference>